<keyword evidence="1" id="KW-0732">Signal</keyword>
<organism evidence="2 3">
    <name type="scientific">Chitinophaga qingshengii</name>
    <dbReference type="NCBI Taxonomy" id="1569794"/>
    <lineage>
        <taxon>Bacteria</taxon>
        <taxon>Pseudomonadati</taxon>
        <taxon>Bacteroidota</taxon>
        <taxon>Chitinophagia</taxon>
        <taxon>Chitinophagales</taxon>
        <taxon>Chitinophagaceae</taxon>
        <taxon>Chitinophaga</taxon>
    </lineage>
</organism>
<name>A0ABR7TLF4_9BACT</name>
<dbReference type="EMBL" id="JACVFC010000001">
    <property type="protein sequence ID" value="MBC9931327.1"/>
    <property type="molecule type" value="Genomic_DNA"/>
</dbReference>
<evidence type="ECO:0000256" key="1">
    <source>
        <dbReference type="SAM" id="SignalP"/>
    </source>
</evidence>
<accession>A0ABR7TLF4</accession>
<dbReference type="Proteomes" id="UP000659124">
    <property type="component" value="Unassembled WGS sequence"/>
</dbReference>
<feature type="signal peptide" evidence="1">
    <location>
        <begin position="1"/>
        <end position="30"/>
    </location>
</feature>
<protein>
    <submittedName>
        <fullName evidence="2">Uncharacterized protein</fullName>
    </submittedName>
</protein>
<sequence>MNRKKCCKKKRLITSLFCWGLLVISLQTWSQSIFKVVETPRDPLFEICPGKHDNEKYYRIILANDSLYPVSTYPVIPSDIKIDTLKAIEELLALKGDKRIYVVPLMCYDPVRSQIYMGESKNYAIQVHALFIINQLIFGNNFSYASCPVLVSKKDNSEATISGEIIEEAFKSYGKWYKRIRKIGLSQVIARKMMPLDSSTVKWY</sequence>
<evidence type="ECO:0000313" key="3">
    <source>
        <dbReference type="Proteomes" id="UP000659124"/>
    </source>
</evidence>
<gene>
    <name evidence="2" type="ORF">ICL07_13130</name>
</gene>
<comment type="caution">
    <text evidence="2">The sequence shown here is derived from an EMBL/GenBank/DDBJ whole genome shotgun (WGS) entry which is preliminary data.</text>
</comment>
<reference evidence="2 3" key="1">
    <citation type="submission" date="2020-09" db="EMBL/GenBank/DDBJ databases">
        <title>Genome sequences of type strains of Chitinophaga qingshengii and Chitinophaga varians.</title>
        <authorList>
            <person name="Kittiwongwattana C."/>
        </authorList>
    </citation>
    <scope>NUCLEOTIDE SEQUENCE [LARGE SCALE GENOMIC DNA]</scope>
    <source>
        <strain evidence="2 3">JCM 30026</strain>
    </source>
</reference>
<evidence type="ECO:0000313" key="2">
    <source>
        <dbReference type="EMBL" id="MBC9931327.1"/>
    </source>
</evidence>
<feature type="chain" id="PRO_5045989955" evidence="1">
    <location>
        <begin position="31"/>
        <end position="204"/>
    </location>
</feature>
<proteinExistence type="predicted"/>
<keyword evidence="3" id="KW-1185">Reference proteome</keyword>
<dbReference type="RefSeq" id="WP_188088359.1">
    <property type="nucleotide sequence ID" value="NZ_JACVFC010000001.1"/>
</dbReference>